<dbReference type="Proteomes" id="UP001593940">
    <property type="component" value="Unassembled WGS sequence"/>
</dbReference>
<organism evidence="3 4">
    <name type="scientific">Microvirga arabica</name>
    <dbReference type="NCBI Taxonomy" id="1128671"/>
    <lineage>
        <taxon>Bacteria</taxon>
        <taxon>Pseudomonadati</taxon>
        <taxon>Pseudomonadota</taxon>
        <taxon>Alphaproteobacteria</taxon>
        <taxon>Hyphomicrobiales</taxon>
        <taxon>Methylobacteriaceae</taxon>
        <taxon>Microvirga</taxon>
    </lineage>
</organism>
<accession>A0ABV6Y3V6</accession>
<evidence type="ECO:0000259" key="2">
    <source>
        <dbReference type="Pfam" id="PF10546"/>
    </source>
</evidence>
<gene>
    <name evidence="3" type="ORF">ACETIH_03045</name>
</gene>
<feature type="compositionally biased region" description="Basic and acidic residues" evidence="1">
    <location>
        <begin position="41"/>
        <end position="53"/>
    </location>
</feature>
<dbReference type="InterPro" id="IPR018874">
    <property type="entry name" value="Phage_Mx8_p63_C"/>
</dbReference>
<name>A0ABV6Y3V6_9HYPH</name>
<protein>
    <submittedName>
        <fullName evidence="3">P63C domain-containing protein</fullName>
    </submittedName>
</protein>
<dbReference type="RefSeq" id="WP_377028795.1">
    <property type="nucleotide sequence ID" value="NZ_JBHOMY010000010.1"/>
</dbReference>
<keyword evidence="4" id="KW-1185">Reference proteome</keyword>
<reference evidence="3 4" key="1">
    <citation type="submission" date="2024-09" db="EMBL/GenBank/DDBJ databases">
        <title>Nodulacao em especies de Leguminosae Basais da Amazonia e Caracterizacao dos Rizobios e Bacterias Associadas aos Nodulos.</title>
        <authorList>
            <person name="Jambeiro I.C.A."/>
            <person name="Lopes I.S."/>
            <person name="Aguiar E.R.G.R."/>
            <person name="Santos A.F.J."/>
            <person name="Dos Santos J.M.F."/>
            <person name="Gross E."/>
        </authorList>
    </citation>
    <scope>NUCLEOTIDE SEQUENCE [LARGE SCALE GENOMIC DNA]</scope>
    <source>
        <strain evidence="3 4">BRUESC1165</strain>
    </source>
</reference>
<dbReference type="EMBL" id="JBHOMY010000010">
    <property type="protein sequence ID" value="MFC1455710.1"/>
    <property type="molecule type" value="Genomic_DNA"/>
</dbReference>
<evidence type="ECO:0000256" key="1">
    <source>
        <dbReference type="SAM" id="MobiDB-lite"/>
    </source>
</evidence>
<feature type="region of interest" description="Disordered" evidence="1">
    <location>
        <begin position="1"/>
        <end position="53"/>
    </location>
</feature>
<evidence type="ECO:0000313" key="4">
    <source>
        <dbReference type="Proteomes" id="UP001593940"/>
    </source>
</evidence>
<dbReference type="Pfam" id="PF10546">
    <property type="entry name" value="P63C"/>
    <property type="match status" value="1"/>
</dbReference>
<evidence type="ECO:0000313" key="3">
    <source>
        <dbReference type="EMBL" id="MFC1455710.1"/>
    </source>
</evidence>
<sequence length="344" mass="38510">MSSSEESESGKARGGHARAEALSPEQRREIARKAASARWNGEPELKATHGSEDHPLRIGDIEIPCYVLEDGRRVLQQTGLIRGLNMSHGGSYSMGGDRLAKFTSQGRLKSFVSNELVERTANPIKFRTPRGSLAYGYEATILADLCDAILAARREGVLQKQQAHIADRAEILVRGFARIGIIALVDEATGYQNERARDALAKILEAFIAKELQPWVKTFPSDFYDEMFRLRGLKYPNDSVQRPQYFGVLTNDIVYKRLAPGVLDELKRSSPKTASGRPKGKLFQMLTNNVGYPKLREHLGSVVAIMKLSDQWSDFMNKLDRLHPRYGETIPLPLEYQHDDGKGL</sequence>
<proteinExistence type="predicted"/>
<comment type="caution">
    <text evidence="3">The sequence shown here is derived from an EMBL/GenBank/DDBJ whole genome shotgun (WGS) entry which is preliminary data.</text>
</comment>
<feature type="domain" description="Bacteriophage Mx8 p63 C-terminal" evidence="2">
    <location>
        <begin position="203"/>
        <end position="295"/>
    </location>
</feature>